<evidence type="ECO:0000313" key="2">
    <source>
        <dbReference type="Proteomes" id="UP000256388"/>
    </source>
</evidence>
<dbReference type="OrthoDB" id="277376at2"/>
<keyword evidence="2" id="KW-1185">Reference proteome</keyword>
<dbReference type="AlphaFoldDB" id="A0A3E0AB78"/>
<comment type="caution">
    <text evidence="1">The sequence shown here is derived from an EMBL/GenBank/DDBJ whole genome shotgun (WGS) entry which is preliminary data.</text>
</comment>
<dbReference type="Pfam" id="PF12686">
    <property type="entry name" value="DUF3800"/>
    <property type="match status" value="1"/>
</dbReference>
<sequence>MTDIDSDSKDYFVDEAGNPEIFKKGGVSIVGQPGCSTYFILGYLEVADPRSLRERLRTLHTELLVDPYYANIPSMKINQNKTAVLFHAKDDCQEVREKVFRLLKREEGIKFVAVVKDKKKVLDYALARSKGNPTYRYNPNELYDLLTRRLFKNSLHNADVYKICYAIRGQKPRTDAFGSCLRIAQQRYLDDKGLSDCSRIEISPTFSKNEPCLQAADYFLWALQRLYEKSKIRYLEYLREHYKLVIDIDDTRKNKYGEYYSNRNPITKEKVLRD</sequence>
<name>A0A3E0AB78_9CHLR</name>
<dbReference type="EMBL" id="QUMS01000005">
    <property type="protein sequence ID" value="REG05472.1"/>
    <property type="molecule type" value="Genomic_DNA"/>
</dbReference>
<dbReference type="Proteomes" id="UP000256388">
    <property type="component" value="Unassembled WGS sequence"/>
</dbReference>
<evidence type="ECO:0000313" key="1">
    <source>
        <dbReference type="EMBL" id="REG05472.1"/>
    </source>
</evidence>
<reference evidence="1 2" key="1">
    <citation type="submission" date="2018-08" db="EMBL/GenBank/DDBJ databases">
        <title>Genomic Encyclopedia of Type Strains, Phase IV (KMG-IV): sequencing the most valuable type-strain genomes for metagenomic binning, comparative biology and taxonomic classification.</title>
        <authorList>
            <person name="Goeker M."/>
        </authorList>
    </citation>
    <scope>NUCLEOTIDE SEQUENCE [LARGE SCALE GENOMIC DNA]</scope>
    <source>
        <strain evidence="1 2">DSM 23923</strain>
    </source>
</reference>
<accession>A0A3E0AB78</accession>
<gene>
    <name evidence="1" type="ORF">DFR64_2875</name>
</gene>
<dbReference type="RefSeq" id="WP_158675158.1">
    <property type="nucleotide sequence ID" value="NZ_AP018437.1"/>
</dbReference>
<organism evidence="1 2">
    <name type="scientific">Pelolinea submarina</name>
    <dbReference type="NCBI Taxonomy" id="913107"/>
    <lineage>
        <taxon>Bacteria</taxon>
        <taxon>Bacillati</taxon>
        <taxon>Chloroflexota</taxon>
        <taxon>Anaerolineae</taxon>
        <taxon>Anaerolineales</taxon>
        <taxon>Anaerolineaceae</taxon>
        <taxon>Pelolinea</taxon>
    </lineage>
</organism>
<protein>
    <submittedName>
        <fullName evidence="1">Uncharacterized protein DUF3800</fullName>
    </submittedName>
</protein>
<proteinExistence type="predicted"/>
<dbReference type="InterPro" id="IPR024524">
    <property type="entry name" value="DUF3800"/>
</dbReference>